<dbReference type="PANTHER" id="PTHR34072">
    <property type="entry name" value="ENZYMATIC POLYPROTEIN-RELATED"/>
    <property type="match status" value="1"/>
</dbReference>
<evidence type="ECO:0000313" key="3">
    <source>
        <dbReference type="Proteomes" id="UP001627154"/>
    </source>
</evidence>
<evidence type="ECO:0000259" key="1">
    <source>
        <dbReference type="Pfam" id="PF17919"/>
    </source>
</evidence>
<dbReference type="InterPro" id="IPR041577">
    <property type="entry name" value="RT_RNaseH_2"/>
</dbReference>
<organism evidence="2 3">
    <name type="scientific">Trichogramma kaykai</name>
    <dbReference type="NCBI Taxonomy" id="54128"/>
    <lineage>
        <taxon>Eukaryota</taxon>
        <taxon>Metazoa</taxon>
        <taxon>Ecdysozoa</taxon>
        <taxon>Arthropoda</taxon>
        <taxon>Hexapoda</taxon>
        <taxon>Insecta</taxon>
        <taxon>Pterygota</taxon>
        <taxon>Neoptera</taxon>
        <taxon>Endopterygota</taxon>
        <taxon>Hymenoptera</taxon>
        <taxon>Apocrita</taxon>
        <taxon>Proctotrupomorpha</taxon>
        <taxon>Chalcidoidea</taxon>
        <taxon>Trichogrammatidae</taxon>
        <taxon>Trichogramma</taxon>
    </lineage>
</organism>
<gene>
    <name evidence="2" type="ORF">TKK_013113</name>
</gene>
<dbReference type="AlphaFoldDB" id="A0ABD2WHG5"/>
<dbReference type="SUPFAM" id="SSF56672">
    <property type="entry name" value="DNA/RNA polymerases"/>
    <property type="match status" value="1"/>
</dbReference>
<proteinExistence type="predicted"/>
<protein>
    <recommendedName>
        <fullName evidence="1">Reverse transcriptase/retrotransposon-derived protein RNase H-like domain-containing protein</fullName>
    </recommendedName>
</protein>
<dbReference type="InterPro" id="IPR043502">
    <property type="entry name" value="DNA/RNA_pol_sf"/>
</dbReference>
<dbReference type="GO" id="GO:0071897">
    <property type="term" value="P:DNA biosynthetic process"/>
    <property type="evidence" value="ECO:0007669"/>
    <property type="project" value="UniProtKB-ARBA"/>
</dbReference>
<reference evidence="2 3" key="1">
    <citation type="journal article" date="2024" name="bioRxiv">
        <title>A reference genome for Trichogramma kaykai: A tiny desert-dwelling parasitoid wasp with competing sex-ratio distorters.</title>
        <authorList>
            <person name="Culotta J."/>
            <person name="Lindsey A.R."/>
        </authorList>
    </citation>
    <scope>NUCLEOTIDE SEQUENCE [LARGE SCALE GENOMIC DNA]</scope>
    <source>
        <strain evidence="2 3">KSX58</strain>
    </source>
</reference>
<keyword evidence="3" id="KW-1185">Reference proteome</keyword>
<dbReference type="Proteomes" id="UP001627154">
    <property type="component" value="Unassembled WGS sequence"/>
</dbReference>
<feature type="domain" description="Reverse transcriptase/retrotransposon-derived protein RNase H-like" evidence="1">
    <location>
        <begin position="9"/>
        <end position="65"/>
    </location>
</feature>
<dbReference type="Pfam" id="PF17919">
    <property type="entry name" value="RT_RNaseH_2"/>
    <property type="match status" value="1"/>
</dbReference>
<name>A0ABD2WHG5_9HYME</name>
<sequence length="81" mass="9223">MASAVRSVFYHPGQPLALHTDASNTAIGPALSQRHANDDWPPLGFFSQKLSPTQQRYSMYDRELLIHSPSVLYFSYAHRYL</sequence>
<comment type="caution">
    <text evidence="2">The sequence shown here is derived from an EMBL/GenBank/DDBJ whole genome shotgun (WGS) entry which is preliminary data.</text>
</comment>
<accession>A0ABD2WHG5</accession>
<evidence type="ECO:0000313" key="2">
    <source>
        <dbReference type="EMBL" id="KAL3392285.1"/>
    </source>
</evidence>
<dbReference type="EMBL" id="JBJJXI010000106">
    <property type="protein sequence ID" value="KAL3392285.1"/>
    <property type="molecule type" value="Genomic_DNA"/>
</dbReference>